<name>A0A010RZG8_PSEFL</name>
<evidence type="ECO:0000313" key="1">
    <source>
        <dbReference type="EMBL" id="EXF94119.1"/>
    </source>
</evidence>
<organism evidence="1 2">
    <name type="scientific">Pseudomonas fluorescens HK44</name>
    <dbReference type="NCBI Taxonomy" id="1042209"/>
    <lineage>
        <taxon>Bacteria</taxon>
        <taxon>Pseudomonadati</taxon>
        <taxon>Pseudomonadota</taxon>
        <taxon>Gammaproteobacteria</taxon>
        <taxon>Pseudomonadales</taxon>
        <taxon>Pseudomonadaceae</taxon>
        <taxon>Pseudomonas</taxon>
    </lineage>
</organism>
<dbReference type="EMBL" id="AFOY02000015">
    <property type="protein sequence ID" value="EXF94119.1"/>
    <property type="molecule type" value="Genomic_DNA"/>
</dbReference>
<dbReference type="PATRIC" id="fig|1042209.11.peg.3862"/>
<evidence type="ECO:0000313" key="2">
    <source>
        <dbReference type="Proteomes" id="UP000022611"/>
    </source>
</evidence>
<reference evidence="1 2" key="1">
    <citation type="journal article" date="2011" name="J. Bacteriol.">
        <title>Draft genome sequence of the polycyclic aromatic hydrocarbon-degrading, genetically engineered bioluminescent bioreporter Pseudomonas fluorescens HK44.</title>
        <authorList>
            <person name="Chauhan A."/>
            <person name="Layton A.C."/>
            <person name="Williams D.E."/>
            <person name="Smartt A.E."/>
            <person name="Ripp S."/>
            <person name="Karpinets T.V."/>
            <person name="Brown S.D."/>
            <person name="Sayler G.S."/>
        </authorList>
    </citation>
    <scope>NUCLEOTIDE SEQUENCE [LARGE SCALE GENOMIC DNA]</scope>
    <source>
        <strain evidence="1 2">HK44</strain>
    </source>
</reference>
<dbReference type="Proteomes" id="UP000022611">
    <property type="component" value="Unassembled WGS sequence"/>
</dbReference>
<proteinExistence type="predicted"/>
<dbReference type="AlphaFoldDB" id="A0A010RZG8"/>
<comment type="caution">
    <text evidence="1">The sequence shown here is derived from an EMBL/GenBank/DDBJ whole genome shotgun (WGS) entry which is preliminary data.</text>
</comment>
<gene>
    <name evidence="1" type="ORF">HK44_007405</name>
</gene>
<accession>A0A010RZG8</accession>
<dbReference type="HOGENOM" id="CLU_2827910_0_0_6"/>
<protein>
    <submittedName>
        <fullName evidence="1">Uncharacterized protein</fullName>
    </submittedName>
</protein>
<sequence>MTESALVQRINAQCHPLLRYLHKLSGVRYLAAYDAAGSYELNPINGHAKHATDSELANTEVWERLP</sequence>